<dbReference type="InterPro" id="IPR004846">
    <property type="entry name" value="T2SS/T3SS_dom"/>
</dbReference>
<reference evidence="3 4" key="2">
    <citation type="submission" date="2018-03" db="EMBL/GenBank/DDBJ databases">
        <title>The ancient ancestry and fast evolution of plastids.</title>
        <authorList>
            <person name="Moore K.R."/>
            <person name="Magnabosco C."/>
            <person name="Momper L."/>
            <person name="Gold D.A."/>
            <person name="Bosak T."/>
            <person name="Fournier G.P."/>
        </authorList>
    </citation>
    <scope>NUCLEOTIDE SEQUENCE [LARGE SCALE GENOMIC DNA]</scope>
    <source>
        <strain evidence="3 4">CCALA 015</strain>
    </source>
</reference>
<evidence type="ECO:0000313" key="4">
    <source>
        <dbReference type="Proteomes" id="UP000238218"/>
    </source>
</evidence>
<evidence type="ECO:0000313" key="3">
    <source>
        <dbReference type="EMBL" id="PSB39226.1"/>
    </source>
</evidence>
<dbReference type="Pfam" id="PF00263">
    <property type="entry name" value="Secretin"/>
    <property type="match status" value="1"/>
</dbReference>
<dbReference type="PANTHER" id="PTHR30332">
    <property type="entry name" value="PROBABLE GENERAL SECRETION PATHWAY PROTEIN D"/>
    <property type="match status" value="1"/>
</dbReference>
<gene>
    <name evidence="3" type="ORF">C7B81_00815</name>
</gene>
<comment type="caution">
    <text evidence="3">The sequence shown here is derived from an EMBL/GenBank/DDBJ whole genome shotgun (WGS) entry which is preliminary data.</text>
</comment>
<keyword evidence="4" id="KW-1185">Reference proteome</keyword>
<feature type="domain" description="Type II/III secretion system secretin-like" evidence="2">
    <location>
        <begin position="607"/>
        <end position="755"/>
    </location>
</feature>
<proteinExistence type="inferred from homology"/>
<name>A0ABX5FBN6_9CHRO</name>
<dbReference type="InterPro" id="IPR050810">
    <property type="entry name" value="Bact_Secretion_Sys_Channel"/>
</dbReference>
<reference evidence="3 4" key="1">
    <citation type="submission" date="2018-02" db="EMBL/GenBank/DDBJ databases">
        <authorList>
            <person name="Moore K."/>
            <person name="Momper L."/>
        </authorList>
    </citation>
    <scope>NUCLEOTIDE SEQUENCE [LARGE SCALE GENOMIC DNA]</scope>
    <source>
        <strain evidence="3 4">CCALA 015</strain>
    </source>
</reference>
<organism evidence="3 4">
    <name type="scientific">Aphanothece cf. minutissima CCALA 015</name>
    <dbReference type="NCBI Taxonomy" id="2107695"/>
    <lineage>
        <taxon>Bacteria</taxon>
        <taxon>Bacillati</taxon>
        <taxon>Cyanobacteriota</taxon>
        <taxon>Cyanophyceae</taxon>
        <taxon>Oscillatoriophycideae</taxon>
        <taxon>Chroococcales</taxon>
        <taxon>Aphanothecaceae</taxon>
        <taxon>Aphanothece</taxon>
    </lineage>
</organism>
<evidence type="ECO:0000256" key="1">
    <source>
        <dbReference type="RuleBase" id="RU004003"/>
    </source>
</evidence>
<sequence>MPIHRDSATGRFAQSPIPFSRFGDQQNVAKRQWRRVLSVSLGVVILQGTGVSTADAAVATSRAGGVSSTRLSEIAQASGSLDIKLRRLPDSVEVVIEGTGPSPMLQQTTQGAVWLGRLQTAQPMTLRRGPVRLSLPEAGLQSISFEGSGNVFDLKVSPTPGFPVGRPVVSGDGRSLILTFNAPAQPTLQTLTPNVTTPGRVPQPGFVPPLQPRAVAPPLGDMAVGTMTISNPSYVSVSGPPVTMTLRNAPAKDVLMALSQLGGYGFVYVGDTPAAGSTPAPTAAGTSPDMRPISISFRRENYGRAINSALLAAGLQGKRDGNTIFAGPNVLAKSFGAQLSKVYRLNQVPANSAADYLANLGAQVTKTNTITTAVSEGVAATAAPAGSPTASTTTASTTTTVESFGATNGPLIGLRATTDTRLGTITLVGAPRLVAIAEQYLRQLDLRQRQVALSVKILDVNLQNDTELYNSFAFRWGNNFIVNDNGTLAANFGGVLGGASVQRGLDAPLLPGQPLAGFVGQTNPGAAVGAAGQPLYPNNNFFDFFQARILSDNSKVLASPTLILQEDPSILRDDSSSAGGAAGGGEGSSIFSSAFDDIDAPIGRRRGNEGVVRVGINVPTEVSTTITGTAGAVTCSIDQLSTAGLVLGARVQKIDDNGFVTFSLSPSISAVEREITAGGCPPISILRVRRLDTGVVRVRDGQTLILTGVISDFDRALVSKWPILGDIPIIGQFFRASSNNREKRELVIMVTPRIINDTEGGTYGYGYQPSTPASRAFLGGEPQPPMTP</sequence>
<evidence type="ECO:0000259" key="2">
    <source>
        <dbReference type="Pfam" id="PF00263"/>
    </source>
</evidence>
<protein>
    <submittedName>
        <fullName evidence="3">General secretion pathway protein D</fullName>
    </submittedName>
</protein>
<comment type="similarity">
    <text evidence="1">Belongs to the bacterial secretin family.</text>
</comment>
<dbReference type="Proteomes" id="UP000238218">
    <property type="component" value="Unassembled WGS sequence"/>
</dbReference>
<dbReference type="EMBL" id="PVWP01000001">
    <property type="protein sequence ID" value="PSB39226.1"/>
    <property type="molecule type" value="Genomic_DNA"/>
</dbReference>
<accession>A0ABX5FBN6</accession>
<dbReference type="PANTHER" id="PTHR30332:SF17">
    <property type="entry name" value="TYPE IV PILIATION SYSTEM PROTEIN DR_0774-RELATED"/>
    <property type="match status" value="1"/>
</dbReference>